<dbReference type="SUPFAM" id="SSF51905">
    <property type="entry name" value="FAD/NAD(P)-binding domain"/>
    <property type="match status" value="1"/>
</dbReference>
<dbReference type="EMBL" id="CAJOBE010036609">
    <property type="protein sequence ID" value="CAF4311555.1"/>
    <property type="molecule type" value="Genomic_DNA"/>
</dbReference>
<gene>
    <name evidence="1" type="ORF">FNK824_LOCUS41015</name>
</gene>
<dbReference type="Gene3D" id="3.50.50.100">
    <property type="match status" value="1"/>
</dbReference>
<dbReference type="InterPro" id="IPR036188">
    <property type="entry name" value="FAD/NAD-bd_sf"/>
</dbReference>
<protein>
    <submittedName>
        <fullName evidence="1">Uncharacterized protein</fullName>
    </submittedName>
</protein>
<reference evidence="1" key="1">
    <citation type="submission" date="2021-02" db="EMBL/GenBank/DDBJ databases">
        <authorList>
            <person name="Nowell W R."/>
        </authorList>
    </citation>
    <scope>NUCLEOTIDE SEQUENCE</scope>
</reference>
<comment type="caution">
    <text evidence="1">The sequence shown here is derived from an EMBL/GenBank/DDBJ whole genome shotgun (WGS) entry which is preliminary data.</text>
</comment>
<organism evidence="1 2">
    <name type="scientific">Rotaria sordida</name>
    <dbReference type="NCBI Taxonomy" id="392033"/>
    <lineage>
        <taxon>Eukaryota</taxon>
        <taxon>Metazoa</taxon>
        <taxon>Spiralia</taxon>
        <taxon>Gnathifera</taxon>
        <taxon>Rotifera</taxon>
        <taxon>Eurotatoria</taxon>
        <taxon>Bdelloidea</taxon>
        <taxon>Philodinida</taxon>
        <taxon>Philodinidae</taxon>
        <taxon>Rotaria</taxon>
    </lineage>
</organism>
<feature type="non-terminal residue" evidence="1">
    <location>
        <position position="1"/>
    </location>
</feature>
<sequence length="24" mass="2548">RLLHFVIVGGGPTGVEFAAEVCLY</sequence>
<evidence type="ECO:0000313" key="1">
    <source>
        <dbReference type="EMBL" id="CAF4311555.1"/>
    </source>
</evidence>
<evidence type="ECO:0000313" key="2">
    <source>
        <dbReference type="Proteomes" id="UP000663874"/>
    </source>
</evidence>
<accession>A0A820IKA1</accession>
<name>A0A820IKA1_9BILA</name>
<dbReference type="Proteomes" id="UP000663874">
    <property type="component" value="Unassembled WGS sequence"/>
</dbReference>
<proteinExistence type="predicted"/>
<dbReference type="AlphaFoldDB" id="A0A820IKA1"/>